<dbReference type="Proteomes" id="UP000265520">
    <property type="component" value="Unassembled WGS sequence"/>
</dbReference>
<feature type="compositionally biased region" description="Basic residues" evidence="1">
    <location>
        <begin position="79"/>
        <end position="88"/>
    </location>
</feature>
<dbReference type="EMBL" id="LXQA010187796">
    <property type="protein sequence ID" value="MCI31528.1"/>
    <property type="molecule type" value="Genomic_DNA"/>
</dbReference>
<reference evidence="2 3" key="1">
    <citation type="journal article" date="2018" name="Front. Plant Sci.">
        <title>Red Clover (Trifolium pratense) and Zigzag Clover (T. medium) - A Picture of Genomic Similarities and Differences.</title>
        <authorList>
            <person name="Dluhosova J."/>
            <person name="Istvanek J."/>
            <person name="Nedelnik J."/>
            <person name="Repkova J."/>
        </authorList>
    </citation>
    <scope>NUCLEOTIDE SEQUENCE [LARGE SCALE GENOMIC DNA]</scope>
    <source>
        <strain evidence="3">cv. 10/8</strain>
        <tissue evidence="2">Leaf</tissue>
    </source>
</reference>
<sequence length="127" mass="14814">MIARSIKRMITSTNSYIGHPFVITTLCDRLQVPLEDDDEISSPMEPLGRLFFQRAHRDLERAQEEVASLAPPSPPPQHQQHHRQHQQHPPHILQQNQYSDYELGMAATLYDQHYRMDWGLPHFSPPL</sequence>
<comment type="caution">
    <text evidence="2">The sequence shown here is derived from an EMBL/GenBank/DDBJ whole genome shotgun (WGS) entry which is preliminary data.</text>
</comment>
<evidence type="ECO:0000256" key="1">
    <source>
        <dbReference type="SAM" id="MobiDB-lite"/>
    </source>
</evidence>
<evidence type="ECO:0000313" key="2">
    <source>
        <dbReference type="EMBL" id="MCI31528.1"/>
    </source>
</evidence>
<accession>A0A392R4J4</accession>
<dbReference type="AlphaFoldDB" id="A0A392R4J4"/>
<feature type="non-terminal residue" evidence="2">
    <location>
        <position position="127"/>
    </location>
</feature>
<proteinExistence type="predicted"/>
<name>A0A392R4J4_9FABA</name>
<keyword evidence="3" id="KW-1185">Reference proteome</keyword>
<organism evidence="2 3">
    <name type="scientific">Trifolium medium</name>
    <dbReference type="NCBI Taxonomy" id="97028"/>
    <lineage>
        <taxon>Eukaryota</taxon>
        <taxon>Viridiplantae</taxon>
        <taxon>Streptophyta</taxon>
        <taxon>Embryophyta</taxon>
        <taxon>Tracheophyta</taxon>
        <taxon>Spermatophyta</taxon>
        <taxon>Magnoliopsida</taxon>
        <taxon>eudicotyledons</taxon>
        <taxon>Gunneridae</taxon>
        <taxon>Pentapetalae</taxon>
        <taxon>rosids</taxon>
        <taxon>fabids</taxon>
        <taxon>Fabales</taxon>
        <taxon>Fabaceae</taxon>
        <taxon>Papilionoideae</taxon>
        <taxon>50 kb inversion clade</taxon>
        <taxon>NPAAA clade</taxon>
        <taxon>Hologalegina</taxon>
        <taxon>IRL clade</taxon>
        <taxon>Trifolieae</taxon>
        <taxon>Trifolium</taxon>
    </lineage>
</organism>
<feature type="region of interest" description="Disordered" evidence="1">
    <location>
        <begin position="61"/>
        <end position="97"/>
    </location>
</feature>
<protein>
    <submittedName>
        <fullName evidence="2">Uncharacterized protein</fullName>
    </submittedName>
</protein>
<evidence type="ECO:0000313" key="3">
    <source>
        <dbReference type="Proteomes" id="UP000265520"/>
    </source>
</evidence>